<evidence type="ECO:0000256" key="3">
    <source>
        <dbReference type="SAM" id="MobiDB-lite"/>
    </source>
</evidence>
<dbReference type="InterPro" id="IPR001138">
    <property type="entry name" value="Zn2Cys6_DnaBD"/>
</dbReference>
<dbReference type="Gene3D" id="4.10.240.10">
    <property type="entry name" value="Zn(2)-C6 fungal-type DNA-binding domain"/>
    <property type="match status" value="1"/>
</dbReference>
<evidence type="ECO:0000256" key="1">
    <source>
        <dbReference type="ARBA" id="ARBA00004123"/>
    </source>
</evidence>
<dbReference type="PANTHER" id="PTHR37534">
    <property type="entry name" value="TRANSCRIPTIONAL ACTIVATOR PROTEIN UGA3"/>
    <property type="match status" value="1"/>
</dbReference>
<comment type="subcellular location">
    <subcellularLocation>
        <location evidence="1">Nucleus</location>
    </subcellularLocation>
</comment>
<dbReference type="PANTHER" id="PTHR37534:SF26">
    <property type="entry name" value="TRANSCRIPTION FACTOR, PUTATIVE-RELATED"/>
    <property type="match status" value="1"/>
</dbReference>
<organism evidence="5 6">
    <name type="scientific">Seiridium unicorne</name>
    <dbReference type="NCBI Taxonomy" id="138068"/>
    <lineage>
        <taxon>Eukaryota</taxon>
        <taxon>Fungi</taxon>
        <taxon>Dikarya</taxon>
        <taxon>Ascomycota</taxon>
        <taxon>Pezizomycotina</taxon>
        <taxon>Sordariomycetes</taxon>
        <taxon>Xylariomycetidae</taxon>
        <taxon>Amphisphaeriales</taxon>
        <taxon>Sporocadaceae</taxon>
        <taxon>Seiridium</taxon>
    </lineage>
</organism>
<dbReference type="PROSITE" id="PS00463">
    <property type="entry name" value="ZN2_CY6_FUNGAL_1"/>
    <property type="match status" value="1"/>
</dbReference>
<dbReference type="EMBL" id="JARVKF010000190">
    <property type="protein sequence ID" value="KAK9421386.1"/>
    <property type="molecule type" value="Genomic_DNA"/>
</dbReference>
<evidence type="ECO:0000313" key="6">
    <source>
        <dbReference type="Proteomes" id="UP001408356"/>
    </source>
</evidence>
<dbReference type="InterPro" id="IPR021858">
    <property type="entry name" value="Fun_TF"/>
</dbReference>
<evidence type="ECO:0000256" key="2">
    <source>
        <dbReference type="ARBA" id="ARBA00023242"/>
    </source>
</evidence>
<dbReference type="Pfam" id="PF00172">
    <property type="entry name" value="Zn_clus"/>
    <property type="match status" value="1"/>
</dbReference>
<accession>A0ABR2V3T6</accession>
<evidence type="ECO:0000313" key="5">
    <source>
        <dbReference type="EMBL" id="KAK9421386.1"/>
    </source>
</evidence>
<dbReference type="CDD" id="cd00067">
    <property type="entry name" value="GAL4"/>
    <property type="match status" value="1"/>
</dbReference>
<gene>
    <name evidence="5" type="ORF">SUNI508_05924</name>
</gene>
<keyword evidence="6" id="KW-1185">Reference proteome</keyword>
<dbReference type="Proteomes" id="UP001408356">
    <property type="component" value="Unassembled WGS sequence"/>
</dbReference>
<sequence>MLALGPANELSWFNTPLSSRSSPPGLSIAHHTDPTNLSTQRREVIARGIDKRNAFSIRIFGTSGAIVFQTPKKNLESCWTCRLRHKKCDETRPTCRTCADLGLSCYSSETRPDWLYGGSRQHAVAQRLKAEVKTKARQRRGQKALRRIQANLLDASGSAESHNGPTPPPSTASPILSEQIQLSQQYTTTAASSPSVASSTALLTGPTLPTLSAAHEYEIGLVITYLDHVFPLLFPFYQPQILEGGRTWLLSAIAKNEGVRRSTNSLSSYILCVVPCHSRPISETCLVIALEGVQDQRELTVSHLQSDLRRLNNCEVHDDFFKSTGRLNSIVHLLDIGRTMAEGEEWQIHLRGALGLFEEILERSNRPQGLKWASVRANCLSSLIHSDSPSGLQSKPHFVSLRRTL</sequence>
<keyword evidence="2" id="KW-0539">Nucleus</keyword>
<comment type="caution">
    <text evidence="5">The sequence shown here is derived from an EMBL/GenBank/DDBJ whole genome shotgun (WGS) entry which is preliminary data.</text>
</comment>
<evidence type="ECO:0000259" key="4">
    <source>
        <dbReference type="PROSITE" id="PS50048"/>
    </source>
</evidence>
<reference evidence="5 6" key="1">
    <citation type="journal article" date="2024" name="J. Plant Pathol.">
        <title>Sequence and assembly of the genome of Seiridium unicorne, isolate CBS 538.82, causal agent of cypress canker disease.</title>
        <authorList>
            <person name="Scali E."/>
            <person name="Rocca G.D."/>
            <person name="Danti R."/>
            <person name="Garbelotto M."/>
            <person name="Barberini S."/>
            <person name="Baroncelli R."/>
            <person name="Emiliani G."/>
        </authorList>
    </citation>
    <scope>NUCLEOTIDE SEQUENCE [LARGE SCALE GENOMIC DNA]</scope>
    <source>
        <strain evidence="5 6">BM-138-508</strain>
    </source>
</reference>
<feature type="region of interest" description="Disordered" evidence="3">
    <location>
        <begin position="15"/>
        <end position="38"/>
    </location>
</feature>
<dbReference type="InterPro" id="IPR036864">
    <property type="entry name" value="Zn2-C6_fun-type_DNA-bd_sf"/>
</dbReference>
<protein>
    <submittedName>
        <fullName evidence="5">Zn(2)-C6 fungal-type domain-containing protein</fullName>
    </submittedName>
</protein>
<feature type="domain" description="Zn(2)-C6 fungal-type" evidence="4">
    <location>
        <begin position="77"/>
        <end position="105"/>
    </location>
</feature>
<dbReference type="SUPFAM" id="SSF57701">
    <property type="entry name" value="Zn2/Cys6 DNA-binding domain"/>
    <property type="match status" value="1"/>
</dbReference>
<dbReference type="Pfam" id="PF11951">
    <property type="entry name" value="Fungal_trans_2"/>
    <property type="match status" value="1"/>
</dbReference>
<feature type="region of interest" description="Disordered" evidence="3">
    <location>
        <begin position="155"/>
        <end position="174"/>
    </location>
</feature>
<dbReference type="PROSITE" id="PS50048">
    <property type="entry name" value="ZN2_CY6_FUNGAL_2"/>
    <property type="match status" value="1"/>
</dbReference>
<name>A0ABR2V3T6_9PEZI</name>
<dbReference type="SMART" id="SM00066">
    <property type="entry name" value="GAL4"/>
    <property type="match status" value="1"/>
</dbReference>
<proteinExistence type="predicted"/>
<feature type="compositionally biased region" description="Low complexity" evidence="3">
    <location>
        <begin position="16"/>
        <end position="27"/>
    </location>
</feature>